<name>A0A1G2UTP5_9BACT</name>
<dbReference type="PANTHER" id="PTHR18964:SF149">
    <property type="entry name" value="BIFUNCTIONAL UDP-N-ACETYLGLUCOSAMINE 2-EPIMERASE_N-ACETYLMANNOSAMINE KINASE"/>
    <property type="match status" value="1"/>
</dbReference>
<protein>
    <recommendedName>
        <fullName evidence="4">ROK family protein</fullName>
    </recommendedName>
</protein>
<evidence type="ECO:0000313" key="3">
    <source>
        <dbReference type="Proteomes" id="UP000177276"/>
    </source>
</evidence>
<comment type="similarity">
    <text evidence="1">Belongs to the ROK (NagC/XylR) family.</text>
</comment>
<organism evidence="2 3">
    <name type="scientific">Candidatus Zambryskibacteria bacterium RIFCSPLOWO2_12_FULL_39_16</name>
    <dbReference type="NCBI Taxonomy" id="1802775"/>
    <lineage>
        <taxon>Bacteria</taxon>
        <taxon>Candidatus Zambryskiibacteriota</taxon>
    </lineage>
</organism>
<comment type="caution">
    <text evidence="2">The sequence shown here is derived from an EMBL/GenBank/DDBJ whole genome shotgun (WGS) entry which is preliminary data.</text>
</comment>
<evidence type="ECO:0000313" key="2">
    <source>
        <dbReference type="EMBL" id="OHB12767.1"/>
    </source>
</evidence>
<dbReference type="PANTHER" id="PTHR18964">
    <property type="entry name" value="ROK (REPRESSOR, ORF, KINASE) FAMILY"/>
    <property type="match status" value="1"/>
</dbReference>
<evidence type="ECO:0008006" key="4">
    <source>
        <dbReference type="Google" id="ProtNLM"/>
    </source>
</evidence>
<evidence type="ECO:0000256" key="1">
    <source>
        <dbReference type="ARBA" id="ARBA00006479"/>
    </source>
</evidence>
<reference evidence="2 3" key="1">
    <citation type="journal article" date="2016" name="Nat. Commun.">
        <title>Thousands of microbial genomes shed light on interconnected biogeochemical processes in an aquifer system.</title>
        <authorList>
            <person name="Anantharaman K."/>
            <person name="Brown C.T."/>
            <person name="Hug L.A."/>
            <person name="Sharon I."/>
            <person name="Castelle C.J."/>
            <person name="Probst A.J."/>
            <person name="Thomas B.C."/>
            <person name="Singh A."/>
            <person name="Wilkins M.J."/>
            <person name="Karaoz U."/>
            <person name="Brodie E.L."/>
            <person name="Williams K.H."/>
            <person name="Hubbard S.S."/>
            <person name="Banfield J.F."/>
        </authorList>
    </citation>
    <scope>NUCLEOTIDE SEQUENCE [LARGE SCALE GENOMIC DNA]</scope>
</reference>
<dbReference type="CDD" id="cd23763">
    <property type="entry name" value="ASKHA_ATPase_ROK"/>
    <property type="match status" value="1"/>
</dbReference>
<gene>
    <name evidence="2" type="ORF">A3G46_02915</name>
</gene>
<dbReference type="InterPro" id="IPR043129">
    <property type="entry name" value="ATPase_NBD"/>
</dbReference>
<dbReference type="EMBL" id="MHWS01000004">
    <property type="protein sequence ID" value="OHB12767.1"/>
    <property type="molecule type" value="Genomic_DNA"/>
</dbReference>
<proteinExistence type="inferred from homology"/>
<sequence>MNSILFDIGATKTRVAYSSDGEIFEKPKVFETPKSYEEGRDIFIKSAKECANGREIKSIAGGMSRSIWDGAEERFKNDLEKNFGVLALIENDAAIVGLGEANWGAGRGFKIVAYITVSTGVGGVRIVDGKIDEHSIGFEPGKQVIDIETKKTLEDMISGKALQRKTGKNPKEITDPAVWIEHAKILAIGLNNIIVEWSPNCVVLGGSMITGDPAIPLDKTEEYLKEILKIFPKLPAIKKAELGDFGGLYGALAYIKERV</sequence>
<dbReference type="InterPro" id="IPR000600">
    <property type="entry name" value="ROK"/>
</dbReference>
<accession>A0A1G2UTP5</accession>
<dbReference type="Gene3D" id="3.30.420.40">
    <property type="match status" value="1"/>
</dbReference>
<dbReference type="SUPFAM" id="SSF53067">
    <property type="entry name" value="Actin-like ATPase domain"/>
    <property type="match status" value="1"/>
</dbReference>
<dbReference type="Proteomes" id="UP000177276">
    <property type="component" value="Unassembled WGS sequence"/>
</dbReference>
<dbReference type="AlphaFoldDB" id="A0A1G2UTP5"/>
<dbReference type="Pfam" id="PF00480">
    <property type="entry name" value="ROK"/>
    <property type="match status" value="1"/>
</dbReference>